<evidence type="ECO:0000313" key="1">
    <source>
        <dbReference type="EMBL" id="XIA18930.1"/>
    </source>
</evidence>
<dbReference type="AlphaFoldDB" id="A0AB74UX55"/>
<evidence type="ECO:0008006" key="2">
    <source>
        <dbReference type="Google" id="ProtNLM"/>
    </source>
</evidence>
<sequence length="128" mass="13826">MTTDTATDTAIANADRLEFIGFGPARSRSLAADRPEFARLAIAFADACKEKGNRFRVFKSSGRNGHYARLRLKVVTGKAPNRYTDSRGFEGPMIGVEVGSLSTTKGQVADLMEAIRDLAEEIGVEVTA</sequence>
<organism evidence="1">
    <name type="scientific">Rhodanobacter sp. FW102-FHT14D07</name>
    <dbReference type="NCBI Taxonomy" id="3351462"/>
    <lineage>
        <taxon>Bacteria</taxon>
        <taxon>Pseudomonadati</taxon>
        <taxon>Pseudomonadota</taxon>
        <taxon>Gammaproteobacteria</taxon>
        <taxon>Lysobacterales</taxon>
        <taxon>Rhodanobacteraceae</taxon>
        <taxon>Rhodanobacter</taxon>
    </lineage>
</organism>
<proteinExistence type="predicted"/>
<accession>A0AB74UX55</accession>
<gene>
    <name evidence="1" type="ORF">ACFYG5_01955</name>
</gene>
<dbReference type="RefSeq" id="WP_395119881.1">
    <property type="nucleotide sequence ID" value="NZ_CP170721.1"/>
</dbReference>
<name>A0AB74UX55_9GAMM</name>
<protein>
    <recommendedName>
        <fullName evidence="2">HK97 gp10 family phage protein</fullName>
    </recommendedName>
</protein>
<dbReference type="EMBL" id="CP170721">
    <property type="protein sequence ID" value="XIA18930.1"/>
    <property type="molecule type" value="Genomic_DNA"/>
</dbReference>
<reference evidence="1" key="1">
    <citation type="submission" date="2024-10" db="EMBL/GenBank/DDBJ databases">
        <authorList>
            <person name="Lesea H.P."/>
            <person name="Kuehl J.V."/>
            <person name="Chandonia J.-M."/>
        </authorList>
    </citation>
    <scope>NUCLEOTIDE SEQUENCE</scope>
    <source>
        <strain evidence="1">FW102-FHT14D07</strain>
    </source>
</reference>